<proteinExistence type="predicted"/>
<protein>
    <submittedName>
        <fullName evidence="1">Acyl carrier protein</fullName>
    </submittedName>
</protein>
<organism evidence="1 2">
    <name type="scientific">Anoxybacterium hadale</name>
    <dbReference type="NCBI Taxonomy" id="3408580"/>
    <lineage>
        <taxon>Bacteria</taxon>
        <taxon>Bacillati</taxon>
        <taxon>Bacillota</taxon>
        <taxon>Clostridia</taxon>
        <taxon>Peptostreptococcales</taxon>
        <taxon>Anaerovoracaceae</taxon>
        <taxon>Anoxybacterium</taxon>
    </lineage>
</organism>
<dbReference type="EMBL" id="CP042469">
    <property type="protein sequence ID" value="QOX63709.1"/>
    <property type="molecule type" value="Genomic_DNA"/>
</dbReference>
<gene>
    <name evidence="1" type="ORF">FRZ06_10290</name>
</gene>
<sequence>MFLTFKKTAEILADILGLDEEEITSDMELTPEFEIEKLHVAKFIIECEKKFKITIHDENVHTFRTVGDIAKYIESRLSEEEGNSSESSEEERMWWYYV</sequence>
<keyword evidence="2" id="KW-1185">Reference proteome</keyword>
<evidence type="ECO:0000313" key="2">
    <source>
        <dbReference type="Proteomes" id="UP000594014"/>
    </source>
</evidence>
<reference evidence="1" key="1">
    <citation type="submission" date="2019-08" db="EMBL/GenBank/DDBJ databases">
        <title>Genome sequence of Clostridiales bacterium MT110.</title>
        <authorList>
            <person name="Cao J."/>
        </authorList>
    </citation>
    <scope>NUCLEOTIDE SEQUENCE</scope>
    <source>
        <strain evidence="1">MT110</strain>
    </source>
</reference>
<name>A0ACD1ABH9_9FIRM</name>
<dbReference type="Proteomes" id="UP000594014">
    <property type="component" value="Chromosome"/>
</dbReference>
<evidence type="ECO:0000313" key="1">
    <source>
        <dbReference type="EMBL" id="QOX63709.1"/>
    </source>
</evidence>
<accession>A0ACD1ABH9</accession>